<dbReference type="GO" id="GO:0005829">
    <property type="term" value="C:cytosol"/>
    <property type="evidence" value="ECO:0007669"/>
    <property type="project" value="TreeGrafter"/>
</dbReference>
<comment type="similarity">
    <text evidence="2">Belongs to the Fur family.</text>
</comment>
<keyword evidence="10" id="KW-0238">DNA-binding</keyword>
<evidence type="ECO:0000256" key="10">
    <source>
        <dbReference type="ARBA" id="ARBA00023125"/>
    </source>
</evidence>
<evidence type="ECO:0000256" key="11">
    <source>
        <dbReference type="ARBA" id="ARBA00023163"/>
    </source>
</evidence>
<evidence type="ECO:0000256" key="2">
    <source>
        <dbReference type="ARBA" id="ARBA00007957"/>
    </source>
</evidence>
<evidence type="ECO:0000256" key="12">
    <source>
        <dbReference type="PIRSR" id="PIRSR602481-1"/>
    </source>
</evidence>
<dbReference type="AlphaFoldDB" id="A0A6J4UBM8"/>
<evidence type="ECO:0000256" key="8">
    <source>
        <dbReference type="ARBA" id="ARBA00022833"/>
    </source>
</evidence>
<organism evidence="14">
    <name type="scientific">uncultured Thermomicrobiales bacterium</name>
    <dbReference type="NCBI Taxonomy" id="1645740"/>
    <lineage>
        <taxon>Bacteria</taxon>
        <taxon>Pseudomonadati</taxon>
        <taxon>Thermomicrobiota</taxon>
        <taxon>Thermomicrobia</taxon>
        <taxon>Thermomicrobiales</taxon>
        <taxon>environmental samples</taxon>
    </lineage>
</organism>
<keyword evidence="11" id="KW-0804">Transcription</keyword>
<evidence type="ECO:0000256" key="5">
    <source>
        <dbReference type="ARBA" id="ARBA00022490"/>
    </source>
</evidence>
<evidence type="ECO:0000256" key="1">
    <source>
        <dbReference type="ARBA" id="ARBA00004496"/>
    </source>
</evidence>
<comment type="subunit">
    <text evidence="3">Homodimer.</text>
</comment>
<keyword evidence="6" id="KW-0678">Repressor</keyword>
<dbReference type="InterPro" id="IPR036390">
    <property type="entry name" value="WH_DNA-bd_sf"/>
</dbReference>
<evidence type="ECO:0000256" key="6">
    <source>
        <dbReference type="ARBA" id="ARBA00022491"/>
    </source>
</evidence>
<dbReference type="InterPro" id="IPR043135">
    <property type="entry name" value="Fur_C"/>
</dbReference>
<dbReference type="PANTHER" id="PTHR33202:SF2">
    <property type="entry name" value="FERRIC UPTAKE REGULATION PROTEIN"/>
    <property type="match status" value="1"/>
</dbReference>
<dbReference type="GO" id="GO:0003700">
    <property type="term" value="F:DNA-binding transcription factor activity"/>
    <property type="evidence" value="ECO:0007669"/>
    <property type="project" value="InterPro"/>
</dbReference>
<dbReference type="Pfam" id="PF01475">
    <property type="entry name" value="FUR"/>
    <property type="match status" value="1"/>
</dbReference>
<keyword evidence="7 12" id="KW-0479">Metal-binding</keyword>
<dbReference type="GO" id="GO:1900376">
    <property type="term" value="P:regulation of secondary metabolite biosynthetic process"/>
    <property type="evidence" value="ECO:0007669"/>
    <property type="project" value="TreeGrafter"/>
</dbReference>
<feature type="binding site" evidence="12">
    <location>
        <position position="158"/>
    </location>
    <ligand>
        <name>Zn(2+)</name>
        <dbReference type="ChEBI" id="CHEBI:29105"/>
    </ligand>
</feature>
<dbReference type="PANTHER" id="PTHR33202">
    <property type="entry name" value="ZINC UPTAKE REGULATION PROTEIN"/>
    <property type="match status" value="1"/>
</dbReference>
<accession>A0A6J4UBM8</accession>
<evidence type="ECO:0000256" key="7">
    <source>
        <dbReference type="ARBA" id="ARBA00022723"/>
    </source>
</evidence>
<evidence type="ECO:0000256" key="4">
    <source>
        <dbReference type="ARBA" id="ARBA00020910"/>
    </source>
</evidence>
<gene>
    <name evidence="14" type="ORF">AVDCRST_MAG43-406</name>
</gene>
<reference evidence="14" key="1">
    <citation type="submission" date="2020-02" db="EMBL/GenBank/DDBJ databases">
        <authorList>
            <person name="Meier V. D."/>
        </authorList>
    </citation>
    <scope>NUCLEOTIDE SEQUENCE</scope>
    <source>
        <strain evidence="14">AVDCRST_MAG43</strain>
    </source>
</reference>
<dbReference type="GO" id="GO:0045892">
    <property type="term" value="P:negative regulation of DNA-templated transcription"/>
    <property type="evidence" value="ECO:0007669"/>
    <property type="project" value="TreeGrafter"/>
</dbReference>
<keyword evidence="13" id="KW-0408">Iron</keyword>
<comment type="cofactor">
    <cofactor evidence="13">
        <name>Mn(2+)</name>
        <dbReference type="ChEBI" id="CHEBI:29035"/>
    </cofactor>
    <cofactor evidence="13">
        <name>Fe(2+)</name>
        <dbReference type="ChEBI" id="CHEBI:29033"/>
    </cofactor>
    <text evidence="13">Binds 1 Mn(2+) or Fe(2+) ion per subunit.</text>
</comment>
<evidence type="ECO:0000313" key="14">
    <source>
        <dbReference type="EMBL" id="CAA9543961.1"/>
    </source>
</evidence>
<dbReference type="SUPFAM" id="SSF46785">
    <property type="entry name" value="Winged helix' DNA-binding domain"/>
    <property type="match status" value="1"/>
</dbReference>
<keyword evidence="5" id="KW-0963">Cytoplasm</keyword>
<keyword evidence="8 12" id="KW-0862">Zinc</keyword>
<evidence type="ECO:0000256" key="9">
    <source>
        <dbReference type="ARBA" id="ARBA00023015"/>
    </source>
</evidence>
<comment type="cofactor">
    <cofactor evidence="12">
        <name>Zn(2+)</name>
        <dbReference type="ChEBI" id="CHEBI:29105"/>
    </cofactor>
    <text evidence="12">Binds 1 zinc ion per subunit.</text>
</comment>
<feature type="binding site" evidence="12">
    <location>
        <position position="115"/>
    </location>
    <ligand>
        <name>Zn(2+)</name>
        <dbReference type="ChEBI" id="CHEBI:29105"/>
    </ligand>
</feature>
<feature type="binding site" evidence="12">
    <location>
        <position position="155"/>
    </location>
    <ligand>
        <name>Zn(2+)</name>
        <dbReference type="ChEBI" id="CHEBI:29105"/>
    </ligand>
</feature>
<proteinExistence type="inferred from homology"/>
<dbReference type="Gene3D" id="1.10.10.10">
    <property type="entry name" value="Winged helix-like DNA-binding domain superfamily/Winged helix DNA-binding domain"/>
    <property type="match status" value="1"/>
</dbReference>
<dbReference type="EMBL" id="CADCWI010000021">
    <property type="protein sequence ID" value="CAA9543961.1"/>
    <property type="molecule type" value="Genomic_DNA"/>
</dbReference>
<name>A0A6J4UBM8_9BACT</name>
<dbReference type="InterPro" id="IPR036388">
    <property type="entry name" value="WH-like_DNA-bd_sf"/>
</dbReference>
<dbReference type="CDD" id="cd07153">
    <property type="entry name" value="Fur_like"/>
    <property type="match status" value="1"/>
</dbReference>
<feature type="binding site" evidence="12">
    <location>
        <position position="118"/>
    </location>
    <ligand>
        <name>Zn(2+)</name>
        <dbReference type="ChEBI" id="CHEBI:29105"/>
    </ligand>
</feature>
<dbReference type="Gene3D" id="3.30.1490.190">
    <property type="match status" value="1"/>
</dbReference>
<comment type="subcellular location">
    <subcellularLocation>
        <location evidence="1">Cytoplasm</location>
    </subcellularLocation>
</comment>
<keyword evidence="9" id="KW-0805">Transcription regulation</keyword>
<evidence type="ECO:0000256" key="3">
    <source>
        <dbReference type="ARBA" id="ARBA00011738"/>
    </source>
</evidence>
<protein>
    <recommendedName>
        <fullName evidence="4">Ferric uptake regulation protein</fullName>
    </recommendedName>
</protein>
<dbReference type="GO" id="GO:0008270">
    <property type="term" value="F:zinc ion binding"/>
    <property type="evidence" value="ECO:0007669"/>
    <property type="project" value="TreeGrafter"/>
</dbReference>
<sequence>MTDQASASPHSTAVDSLVRADVEAILAQHGYRLTAPRAAIVDAMLTHSRPFTAEQLVAELRGKVKDSSGPRIGRATVYRTLEILAAIDVLTRLIQPDGHPAYISDSLGHRHHLVCSTCGTAVAFTRCPVDELVQALTKDTEFQIHDHLLEVFGVCPTCQISQTRVAAAN</sequence>
<evidence type="ECO:0000256" key="13">
    <source>
        <dbReference type="PIRSR" id="PIRSR602481-2"/>
    </source>
</evidence>
<dbReference type="GO" id="GO:0000976">
    <property type="term" value="F:transcription cis-regulatory region binding"/>
    <property type="evidence" value="ECO:0007669"/>
    <property type="project" value="TreeGrafter"/>
</dbReference>
<feature type="binding site" evidence="13">
    <location>
        <position position="147"/>
    </location>
    <ligand>
        <name>Fe cation</name>
        <dbReference type="ChEBI" id="CHEBI:24875"/>
    </ligand>
</feature>
<dbReference type="InterPro" id="IPR002481">
    <property type="entry name" value="FUR"/>
</dbReference>
<feature type="binding site" evidence="13">
    <location>
        <position position="109"/>
    </location>
    <ligand>
        <name>Fe cation</name>
        <dbReference type="ChEBI" id="CHEBI:24875"/>
    </ligand>
</feature>